<sequence length="279" mass="29052">MASSSPSTSLLAKAAHCFLLLALVVAAFSFQFSHGGRTLAALVEQQPLGMTYHKGALLPRDVSVNLIFYGKFTAVQRAVLSDFVASLSPEKNSLEPSVAAWWKTLAKYYATSKSPLPKLALGKQVLDESYSLGKSLRDADLAKLAARGAARAAINVVLTAADVAVERFCMSRCGSHGASPAASGGGRFAYIWVGDSATQCPGQCAWPFHQPMYGPQTPPLLAPNGDVGVDGLVVNLASMLAGAATNPFGDGGPAGGPFDGGELQCAWEPWEEVPGPSVV</sequence>
<keyword evidence="4 6" id="KW-0732">Signal</keyword>
<dbReference type="GO" id="GO:0048046">
    <property type="term" value="C:apoplast"/>
    <property type="evidence" value="ECO:0007669"/>
    <property type="project" value="UniProtKB-SubCell"/>
</dbReference>
<evidence type="ECO:0000256" key="1">
    <source>
        <dbReference type="ARBA" id="ARBA00004271"/>
    </source>
</evidence>
<protein>
    <submittedName>
        <fullName evidence="7">Protein EXORDIUM-like</fullName>
    </submittedName>
</protein>
<organism evidence="7 8">
    <name type="scientific">Canna indica</name>
    <name type="common">Indian-shot</name>
    <dbReference type="NCBI Taxonomy" id="4628"/>
    <lineage>
        <taxon>Eukaryota</taxon>
        <taxon>Viridiplantae</taxon>
        <taxon>Streptophyta</taxon>
        <taxon>Embryophyta</taxon>
        <taxon>Tracheophyta</taxon>
        <taxon>Spermatophyta</taxon>
        <taxon>Magnoliopsida</taxon>
        <taxon>Liliopsida</taxon>
        <taxon>Zingiberales</taxon>
        <taxon>Cannaceae</taxon>
        <taxon>Canna</taxon>
    </lineage>
</organism>
<dbReference type="EMBL" id="CP136894">
    <property type="protein sequence ID" value="WOL08723.1"/>
    <property type="molecule type" value="Genomic_DNA"/>
</dbReference>
<evidence type="ECO:0000313" key="8">
    <source>
        <dbReference type="Proteomes" id="UP001327560"/>
    </source>
</evidence>
<feature type="signal peptide" evidence="6">
    <location>
        <begin position="1"/>
        <end position="35"/>
    </location>
</feature>
<keyword evidence="3" id="KW-0964">Secreted</keyword>
<keyword evidence="2" id="KW-0052">Apoplast</keyword>
<evidence type="ECO:0000313" key="7">
    <source>
        <dbReference type="EMBL" id="WOL08723.1"/>
    </source>
</evidence>
<dbReference type="InterPro" id="IPR006766">
    <property type="entry name" value="EXORDIUM-like"/>
</dbReference>
<dbReference type="PANTHER" id="PTHR31279:SF54">
    <property type="entry name" value="PROTEIN EXORDIUM-RELATED"/>
    <property type="match status" value="1"/>
</dbReference>
<evidence type="ECO:0000256" key="2">
    <source>
        <dbReference type="ARBA" id="ARBA00022523"/>
    </source>
</evidence>
<reference evidence="7 8" key="1">
    <citation type="submission" date="2023-10" db="EMBL/GenBank/DDBJ databases">
        <title>Chromosome-scale genome assembly provides insights into flower coloration mechanisms of Canna indica.</title>
        <authorList>
            <person name="Li C."/>
        </authorList>
    </citation>
    <scope>NUCLEOTIDE SEQUENCE [LARGE SCALE GENOMIC DNA]</scope>
    <source>
        <tissue evidence="7">Flower</tissue>
    </source>
</reference>
<evidence type="ECO:0000256" key="6">
    <source>
        <dbReference type="SAM" id="SignalP"/>
    </source>
</evidence>
<dbReference type="Pfam" id="PF04674">
    <property type="entry name" value="Phi_1"/>
    <property type="match status" value="1"/>
</dbReference>
<evidence type="ECO:0000256" key="4">
    <source>
        <dbReference type="ARBA" id="ARBA00022729"/>
    </source>
</evidence>
<evidence type="ECO:0000256" key="5">
    <source>
        <dbReference type="ARBA" id="ARBA00023591"/>
    </source>
</evidence>
<accession>A0AAQ3KKN9</accession>
<keyword evidence="8" id="KW-1185">Reference proteome</keyword>
<comment type="similarity">
    <text evidence="5">Belongs to the EXORDIUM family.</text>
</comment>
<dbReference type="Proteomes" id="UP001327560">
    <property type="component" value="Chromosome 5"/>
</dbReference>
<gene>
    <name evidence="7" type="ORF">Cni_G17476</name>
</gene>
<proteinExistence type="inferred from homology"/>
<feature type="chain" id="PRO_5043014618" evidence="6">
    <location>
        <begin position="36"/>
        <end position="279"/>
    </location>
</feature>
<dbReference type="PANTHER" id="PTHR31279">
    <property type="entry name" value="PROTEIN EXORDIUM-LIKE 5"/>
    <property type="match status" value="1"/>
</dbReference>
<evidence type="ECO:0000256" key="3">
    <source>
        <dbReference type="ARBA" id="ARBA00022525"/>
    </source>
</evidence>
<dbReference type="AlphaFoldDB" id="A0AAQ3KKN9"/>
<name>A0AAQ3KKN9_9LILI</name>
<comment type="subcellular location">
    <subcellularLocation>
        <location evidence="1">Secreted</location>
        <location evidence="1">Extracellular space</location>
        <location evidence="1">Apoplast</location>
    </subcellularLocation>
</comment>